<dbReference type="AlphaFoldDB" id="A0A1H3L0D4"/>
<feature type="domain" description="PPM-type phosphatase" evidence="3">
    <location>
        <begin position="589"/>
        <end position="788"/>
    </location>
</feature>
<feature type="transmembrane region" description="Helical" evidence="2">
    <location>
        <begin position="140"/>
        <end position="161"/>
    </location>
</feature>
<evidence type="ECO:0000259" key="3">
    <source>
        <dbReference type="PROSITE" id="PS51746"/>
    </source>
</evidence>
<dbReference type="Proteomes" id="UP000198625">
    <property type="component" value="Unassembled WGS sequence"/>
</dbReference>
<dbReference type="SMART" id="SM00331">
    <property type="entry name" value="PP2C_SIG"/>
    <property type="match status" value="1"/>
</dbReference>
<proteinExistence type="predicted"/>
<gene>
    <name evidence="4" type="ORF">SAMN05660462_00383</name>
</gene>
<feature type="transmembrane region" description="Helical" evidence="2">
    <location>
        <begin position="117"/>
        <end position="134"/>
    </location>
</feature>
<dbReference type="PROSITE" id="PS51746">
    <property type="entry name" value="PPM_2"/>
    <property type="match status" value="1"/>
</dbReference>
<keyword evidence="2" id="KW-0472">Membrane</keyword>
<evidence type="ECO:0000256" key="2">
    <source>
        <dbReference type="SAM" id="Phobius"/>
    </source>
</evidence>
<dbReference type="Pfam" id="PF07228">
    <property type="entry name" value="SpoIIE"/>
    <property type="match status" value="1"/>
</dbReference>
<accession>A0A1H3L0D4</accession>
<organism evidence="4 5">
    <name type="scientific">Proteiniborus ethanoligenes</name>
    <dbReference type="NCBI Taxonomy" id="415015"/>
    <lineage>
        <taxon>Bacteria</taxon>
        <taxon>Bacillati</taxon>
        <taxon>Bacillota</taxon>
        <taxon>Clostridia</taxon>
        <taxon>Eubacteriales</taxon>
        <taxon>Proteiniborus</taxon>
    </lineage>
</organism>
<evidence type="ECO:0000256" key="1">
    <source>
        <dbReference type="ARBA" id="ARBA00022801"/>
    </source>
</evidence>
<dbReference type="InterPro" id="IPR001932">
    <property type="entry name" value="PPM-type_phosphatase-like_dom"/>
</dbReference>
<feature type="transmembrane region" description="Helical" evidence="2">
    <location>
        <begin position="88"/>
        <end position="105"/>
    </location>
</feature>
<dbReference type="NCBIfam" id="TIGR02865">
    <property type="entry name" value="spore_II_E"/>
    <property type="match status" value="1"/>
</dbReference>
<dbReference type="EMBL" id="FNQE01000002">
    <property type="protein sequence ID" value="SDY57418.1"/>
    <property type="molecule type" value="Genomic_DNA"/>
</dbReference>
<feature type="transmembrane region" description="Helical" evidence="2">
    <location>
        <begin position="264"/>
        <end position="283"/>
    </location>
</feature>
<dbReference type="InterPro" id="IPR045768">
    <property type="entry name" value="SpoIIE_N"/>
</dbReference>
<keyword evidence="5" id="KW-1185">Reference proteome</keyword>
<evidence type="ECO:0000313" key="4">
    <source>
        <dbReference type="EMBL" id="SDY57418.1"/>
    </source>
</evidence>
<dbReference type="OrthoDB" id="9763774at2"/>
<dbReference type="PANTHER" id="PTHR43156">
    <property type="entry name" value="STAGE II SPORULATION PROTEIN E-RELATED"/>
    <property type="match status" value="1"/>
</dbReference>
<feature type="transmembrane region" description="Helical" evidence="2">
    <location>
        <begin position="229"/>
        <end position="252"/>
    </location>
</feature>
<keyword evidence="2" id="KW-1133">Transmembrane helix</keyword>
<feature type="transmembrane region" description="Helical" evidence="2">
    <location>
        <begin position="295"/>
        <end position="313"/>
    </location>
</feature>
<feature type="transmembrane region" description="Helical" evidence="2">
    <location>
        <begin position="198"/>
        <end position="217"/>
    </location>
</feature>
<reference evidence="4 5" key="1">
    <citation type="submission" date="2016-10" db="EMBL/GenBank/DDBJ databases">
        <authorList>
            <person name="de Groot N.N."/>
        </authorList>
    </citation>
    <scope>NUCLEOTIDE SEQUENCE [LARGE SCALE GENOMIC DNA]</scope>
    <source>
        <strain evidence="4 5">DSM 21650</strain>
    </source>
</reference>
<dbReference type="RefSeq" id="WP_091726392.1">
    <property type="nucleotide sequence ID" value="NZ_FNQE01000002.1"/>
</dbReference>
<dbReference type="PANTHER" id="PTHR43156:SF2">
    <property type="entry name" value="STAGE II SPORULATION PROTEIN E"/>
    <property type="match status" value="1"/>
</dbReference>
<evidence type="ECO:0000313" key="5">
    <source>
        <dbReference type="Proteomes" id="UP000198625"/>
    </source>
</evidence>
<dbReference type="STRING" id="415015.SAMN05660462_00383"/>
<dbReference type="InterPro" id="IPR052016">
    <property type="entry name" value="Bact_Sigma-Reg"/>
</dbReference>
<feature type="transmembrane region" description="Helical" evidence="2">
    <location>
        <begin position="54"/>
        <end position="76"/>
    </location>
</feature>
<keyword evidence="2" id="KW-0812">Transmembrane</keyword>
<dbReference type="InterPro" id="IPR014221">
    <property type="entry name" value="SpoII_E"/>
</dbReference>
<dbReference type="GO" id="GO:0004722">
    <property type="term" value="F:protein serine/threonine phosphatase activity"/>
    <property type="evidence" value="ECO:0007669"/>
    <property type="project" value="InterPro"/>
</dbReference>
<dbReference type="Pfam" id="PF19732">
    <property type="entry name" value="SpoIIE_N"/>
    <property type="match status" value="1"/>
</dbReference>
<dbReference type="Gene3D" id="3.60.40.10">
    <property type="entry name" value="PPM-type phosphatase domain"/>
    <property type="match status" value="1"/>
</dbReference>
<protein>
    <submittedName>
        <fullName evidence="4">Stage II sporulation protein E</fullName>
    </submittedName>
</protein>
<keyword evidence="1" id="KW-0378">Hydrolase</keyword>
<dbReference type="SUPFAM" id="SSF81606">
    <property type="entry name" value="PP2C-like"/>
    <property type="match status" value="1"/>
</dbReference>
<dbReference type="InterPro" id="IPR036457">
    <property type="entry name" value="PPM-type-like_dom_sf"/>
</dbReference>
<name>A0A1H3L0D4_9FIRM</name>
<feature type="transmembrane region" description="Helical" evidence="2">
    <location>
        <begin position="173"/>
        <end position="192"/>
    </location>
</feature>
<sequence>MISRIETFPREDQGRWNIKSLKEIAKVINSSTIIISVLSYLIGKSSIMEGLTPFGIAFVTAYLIKYGGLSLVPIFASLGIVTVHGLESYQYLSALWFVFFTYKILNPKFKDSAIKSSVFAASVLMIFKSIYVIINDFYIYDLMLTMFEGIVVFTLTYIFAYSIPTVDTDFNRVFSNEEVICGSIMLALAVSGLGDMSLFGMSIKNVIGIVIVLLLSYNKGPAIGTVVGITIGVVTSMSQINLPFVISIYGFAGLLSGLFKEVGKIGSCIGFILGSIIMSFYIDGASQTILKNKEIVLAIGIFLIMTKLLKGLSSKVIIGISNRTQIEDAYSNRVKDMTYNRLNEISQVFEELGDTFRRVSDKSKIVEQKDVSNLINEVVDHVCKQCYLCKFCWESDFYTTYGSMFDMLGTIETRGNISTDLMPDIFKKRCTKTDAIAQRLNYLFHIYKLDYKWENKIIESRQLVSQQLEGMSKVIKDLANEIHRDVRFKQDVEKEIYAGLRKSRINVDKVIVTETEREDFEIYLEIRTHNSEDTINKAISIASEIIGIQLANDKYCSSSRYDGKKLKFKLVRANRFGAITKVSRIDKGLIGVSGDNYTFGEKCNNYFAVISDGMGVGHKANQESHITISLLEKFLEAGFDKELALKTINSVLVLKSSEEMLATIDMSIVDLYRGKSQFIKIGSAPTFIKRKDKVQIINSHSLPVGILRDVDIQVYEEELEDGDFIIMVSDGILDANYDEDNKERWMANIIQKIESLNPQTIADDIMDAALDVCEGKANDDMTVLVTKIWKRR</sequence>